<comment type="similarity">
    <text evidence="2">Belongs to the SAM hydrolase / SAM-dependent halogenase family.</text>
</comment>
<dbReference type="PANTHER" id="PTHR35092">
    <property type="entry name" value="CHLORINASE MJ1651"/>
    <property type="match status" value="1"/>
</dbReference>
<dbReference type="InterPro" id="IPR002747">
    <property type="entry name" value="SAM_OH_AdoTrfase"/>
</dbReference>
<evidence type="ECO:0000313" key="5">
    <source>
        <dbReference type="EMBL" id="VAW83893.1"/>
    </source>
</evidence>
<organism evidence="5">
    <name type="scientific">hydrothermal vent metagenome</name>
    <dbReference type="NCBI Taxonomy" id="652676"/>
    <lineage>
        <taxon>unclassified sequences</taxon>
        <taxon>metagenomes</taxon>
        <taxon>ecological metagenomes</taxon>
    </lineage>
</organism>
<keyword evidence="1" id="KW-0949">S-adenosyl-L-methionine</keyword>
<evidence type="ECO:0000256" key="1">
    <source>
        <dbReference type="ARBA" id="ARBA00022691"/>
    </source>
</evidence>
<accession>A0A3B0Z6R8</accession>
<dbReference type="PANTHER" id="PTHR35092:SF1">
    <property type="entry name" value="CHLORINASE MJ1651"/>
    <property type="match status" value="1"/>
</dbReference>
<protein>
    <recommendedName>
        <fullName evidence="6">Adenosyl-chloride synthase</fullName>
    </recommendedName>
</protein>
<sequence>MIVLITDFGLEGPYIGQMTGRLYAKAAGIPVINLFADVPSFNIKAASYLIAAYSKEFPENTVFLCVVDPGVGSDKYFPVVVEANGKYFVGPGDLLFSVVKANNKKNYKQYKIGWQPSQLSNTFHGRDLYAPVAVWLALGEREKACLEVVDSQVEPYAPLDLFELIYIDKYGNAMTGISRDVQSLGQKLLIKGRIFKKMHTFSNAVPGSGFFYLNSNGLVEIAVNQGNAAQLYDLEVGDAVSWVN</sequence>
<gene>
    <name evidence="5" type="ORF">MNBD_GAMMA16-1148</name>
</gene>
<dbReference type="Pfam" id="PF20257">
    <property type="entry name" value="SAM_HAT_C"/>
    <property type="match status" value="1"/>
</dbReference>
<dbReference type="EMBL" id="UOFO01000029">
    <property type="protein sequence ID" value="VAW83893.1"/>
    <property type="molecule type" value="Genomic_DNA"/>
</dbReference>
<dbReference type="InterPro" id="IPR046470">
    <property type="entry name" value="SAM_HAT_C"/>
</dbReference>
<feature type="domain" description="S-adenosyl-l-methionine hydroxide adenosyltransferase C-terminal" evidence="4">
    <location>
        <begin position="163"/>
        <end position="240"/>
    </location>
</feature>
<proteinExistence type="inferred from homology"/>
<dbReference type="Pfam" id="PF01887">
    <property type="entry name" value="SAM_HAT_N"/>
    <property type="match status" value="1"/>
</dbReference>
<reference evidence="5" key="1">
    <citation type="submission" date="2018-06" db="EMBL/GenBank/DDBJ databases">
        <authorList>
            <person name="Zhirakovskaya E."/>
        </authorList>
    </citation>
    <scope>NUCLEOTIDE SEQUENCE</scope>
</reference>
<dbReference type="Gene3D" id="2.40.30.90">
    <property type="entry name" value="Bacterial fluorinating enzyme like"/>
    <property type="match status" value="1"/>
</dbReference>
<evidence type="ECO:0000259" key="4">
    <source>
        <dbReference type="Pfam" id="PF20257"/>
    </source>
</evidence>
<dbReference type="PIRSF" id="PIRSF006779">
    <property type="entry name" value="UCP006779"/>
    <property type="match status" value="1"/>
</dbReference>
<evidence type="ECO:0000259" key="3">
    <source>
        <dbReference type="Pfam" id="PF01887"/>
    </source>
</evidence>
<dbReference type="AlphaFoldDB" id="A0A3B0Z6R8"/>
<evidence type="ECO:0008006" key="6">
    <source>
        <dbReference type="Google" id="ProtNLM"/>
    </source>
</evidence>
<dbReference type="SUPFAM" id="SSF101852">
    <property type="entry name" value="Bacterial fluorinating enzyme, C-terminal domain"/>
    <property type="match status" value="1"/>
</dbReference>
<dbReference type="InterPro" id="IPR023227">
    <property type="entry name" value="SAM_OH_AdoTrfase_C_sf"/>
</dbReference>
<dbReference type="SUPFAM" id="SSF102522">
    <property type="entry name" value="Bacterial fluorinating enzyme, N-terminal domain"/>
    <property type="match status" value="1"/>
</dbReference>
<dbReference type="InterPro" id="IPR023228">
    <property type="entry name" value="SAM_OH_AdoTrfase_N_sf"/>
</dbReference>
<dbReference type="InterPro" id="IPR046469">
    <property type="entry name" value="SAM_HAT_N"/>
</dbReference>
<dbReference type="Gene3D" id="3.40.50.10790">
    <property type="entry name" value="S-adenosyl-l-methionine hydroxide adenosyltransferase, N-terminal"/>
    <property type="match status" value="1"/>
</dbReference>
<feature type="domain" description="S-adenosyl-l-methionine hydroxide adenosyltransferase N-terminal" evidence="3">
    <location>
        <begin position="2"/>
        <end position="141"/>
    </location>
</feature>
<name>A0A3B0Z6R8_9ZZZZ</name>
<evidence type="ECO:0000256" key="2">
    <source>
        <dbReference type="ARBA" id="ARBA00024035"/>
    </source>
</evidence>